<dbReference type="Proteomes" id="UP000037510">
    <property type="component" value="Unassembled WGS sequence"/>
</dbReference>
<accession>A0A0L7L0G3</accession>
<name>A0A0L7L0G3_OPEBR</name>
<protein>
    <submittedName>
        <fullName evidence="2">Dihydropyrimidine dehydrogenase</fullName>
    </submittedName>
</protein>
<dbReference type="Gene3D" id="3.50.50.60">
    <property type="entry name" value="FAD/NAD(P)-binding domain"/>
    <property type="match status" value="1"/>
</dbReference>
<evidence type="ECO:0000313" key="2">
    <source>
        <dbReference type="EMBL" id="KOB68977.1"/>
    </source>
</evidence>
<proteinExistence type="predicted"/>
<dbReference type="InterPro" id="IPR036188">
    <property type="entry name" value="FAD/NAD-bd_sf"/>
</dbReference>
<dbReference type="GO" id="GO:0050661">
    <property type="term" value="F:NADP binding"/>
    <property type="evidence" value="ECO:0007669"/>
    <property type="project" value="TreeGrafter"/>
</dbReference>
<organism evidence="2 3">
    <name type="scientific">Operophtera brumata</name>
    <name type="common">Winter moth</name>
    <name type="synonym">Phalaena brumata</name>
    <dbReference type="NCBI Taxonomy" id="104452"/>
    <lineage>
        <taxon>Eukaryota</taxon>
        <taxon>Metazoa</taxon>
        <taxon>Ecdysozoa</taxon>
        <taxon>Arthropoda</taxon>
        <taxon>Hexapoda</taxon>
        <taxon>Insecta</taxon>
        <taxon>Pterygota</taxon>
        <taxon>Neoptera</taxon>
        <taxon>Endopterygota</taxon>
        <taxon>Lepidoptera</taxon>
        <taxon>Glossata</taxon>
        <taxon>Ditrysia</taxon>
        <taxon>Geometroidea</taxon>
        <taxon>Geometridae</taxon>
        <taxon>Larentiinae</taxon>
        <taxon>Operophtera</taxon>
    </lineage>
</organism>
<dbReference type="GO" id="GO:0006212">
    <property type="term" value="P:uracil catabolic process"/>
    <property type="evidence" value="ECO:0007669"/>
    <property type="project" value="TreeGrafter"/>
</dbReference>
<dbReference type="SUPFAM" id="SSF51905">
    <property type="entry name" value="FAD/NAD(P)-binding domain"/>
    <property type="match status" value="1"/>
</dbReference>
<reference evidence="2 3" key="1">
    <citation type="journal article" date="2015" name="Genome Biol. Evol.">
        <title>The genome of winter moth (Operophtera brumata) provides a genomic perspective on sexual dimorphism and phenology.</title>
        <authorList>
            <person name="Derks M.F."/>
            <person name="Smit S."/>
            <person name="Salis L."/>
            <person name="Schijlen E."/>
            <person name="Bossers A."/>
            <person name="Mateman C."/>
            <person name="Pijl A.S."/>
            <person name="de Ridder D."/>
            <person name="Groenen M.A."/>
            <person name="Visser M.E."/>
            <person name="Megens H.J."/>
        </authorList>
    </citation>
    <scope>NUCLEOTIDE SEQUENCE [LARGE SCALE GENOMIC DNA]</scope>
    <source>
        <strain evidence="2">WM2013NL</strain>
        <tissue evidence="2">Head and thorax</tissue>
    </source>
</reference>
<dbReference type="GO" id="GO:0017113">
    <property type="term" value="F:dihydropyrimidine dehydrogenase (NADP+) activity"/>
    <property type="evidence" value="ECO:0007669"/>
    <property type="project" value="TreeGrafter"/>
</dbReference>
<keyword evidence="1" id="KW-0560">Oxidoreductase</keyword>
<dbReference type="PANTHER" id="PTHR43073:SF2">
    <property type="entry name" value="DIHYDROPYRIMIDINE DEHYDROGENASE [NADP(+)]"/>
    <property type="match status" value="1"/>
</dbReference>
<dbReference type="PANTHER" id="PTHR43073">
    <property type="entry name" value="DIHYDROPYRIMIDINE DEHYDROGENASE [NADP(+)]"/>
    <property type="match status" value="1"/>
</dbReference>
<sequence>MCACKASLPELHGNVIVLGAGDTAFDCATSALRCGARRVFVIAGLRMCRTEQLEDGEWTEDEDQVMQLKANFIISAFGSGLYETDVRMCRSEQLEGGEWTEDDDQVMQLKANFIISAFGSGLYETDGK</sequence>
<dbReference type="GO" id="GO:0006210">
    <property type="term" value="P:thymine catabolic process"/>
    <property type="evidence" value="ECO:0007669"/>
    <property type="project" value="TreeGrafter"/>
</dbReference>
<dbReference type="STRING" id="104452.A0A0L7L0G3"/>
<evidence type="ECO:0000313" key="3">
    <source>
        <dbReference type="Proteomes" id="UP000037510"/>
    </source>
</evidence>
<dbReference type="EMBL" id="JTDY01003807">
    <property type="protein sequence ID" value="KOB68977.1"/>
    <property type="molecule type" value="Genomic_DNA"/>
</dbReference>
<keyword evidence="3" id="KW-1185">Reference proteome</keyword>
<dbReference type="GO" id="GO:0005829">
    <property type="term" value="C:cytosol"/>
    <property type="evidence" value="ECO:0007669"/>
    <property type="project" value="TreeGrafter"/>
</dbReference>
<evidence type="ECO:0000256" key="1">
    <source>
        <dbReference type="ARBA" id="ARBA00023002"/>
    </source>
</evidence>
<gene>
    <name evidence="2" type="ORF">OBRU01_09028</name>
</gene>
<dbReference type="GO" id="GO:0002058">
    <property type="term" value="F:uracil binding"/>
    <property type="evidence" value="ECO:0007669"/>
    <property type="project" value="TreeGrafter"/>
</dbReference>
<comment type="caution">
    <text evidence="2">The sequence shown here is derived from an EMBL/GenBank/DDBJ whole genome shotgun (WGS) entry which is preliminary data.</text>
</comment>
<dbReference type="AlphaFoldDB" id="A0A0L7L0G3"/>